<name>A0AAJ6GV23_9XANT</name>
<evidence type="ECO:0000313" key="2">
    <source>
        <dbReference type="EMBL" id="WIX08497.1"/>
    </source>
</evidence>
<dbReference type="Gene3D" id="3.40.50.1820">
    <property type="entry name" value="alpha/beta hydrolase"/>
    <property type="match status" value="1"/>
</dbReference>
<proteinExistence type="predicted"/>
<reference evidence="2 3" key="1">
    <citation type="submission" date="2023-05" db="EMBL/GenBank/DDBJ databases">
        <title>Complete Genome Resource of Xanthomonas oryzae pv. leersiae Strain YNJC Isolated From Plateau Japonica Rice in Southwest China.</title>
        <authorList>
            <person name="Aa X."/>
            <person name="Mei L."/>
            <person name="Liu P."/>
            <person name="Yang Y."/>
            <person name="Tang C."/>
            <person name="Zhang F."/>
            <person name="Dong C."/>
            <person name="Wang B."/>
            <person name="Chen X."/>
            <person name="Dai L."/>
        </authorList>
    </citation>
    <scope>NUCLEOTIDE SEQUENCE [LARGE SCALE GENOMIC DNA]</scope>
    <source>
        <strain evidence="2 3">YNJC</strain>
    </source>
</reference>
<evidence type="ECO:0000313" key="3">
    <source>
        <dbReference type="Proteomes" id="UP001228059"/>
    </source>
</evidence>
<dbReference type="GO" id="GO:0016787">
    <property type="term" value="F:hydrolase activity"/>
    <property type="evidence" value="ECO:0007669"/>
    <property type="project" value="UniProtKB-KW"/>
</dbReference>
<feature type="domain" description="AB hydrolase-1" evidence="1">
    <location>
        <begin position="3"/>
        <end position="176"/>
    </location>
</feature>
<dbReference type="Pfam" id="PF12697">
    <property type="entry name" value="Abhydrolase_6"/>
    <property type="match status" value="1"/>
</dbReference>
<protein>
    <submittedName>
        <fullName evidence="2">Alpha/beta hydrolase</fullName>
    </submittedName>
</protein>
<sequence>MTGKKVHLVGHSVGGAVSALVCSLYPELVASFTSVEGNFTLKNAFWSGQIAQKPLTVVTASMDGYNADPDAWIAAAGVPITAWTYTLARRWLANQSASTIRAQAQAVVAATGADQYLTDIRHLLTSTTPMYLIAGERSSAGWDVPDWANAGCAMRINIPNAGHLMMAEDPARFAKAVLTCLHYQ</sequence>
<dbReference type="SUPFAM" id="SSF53474">
    <property type="entry name" value="alpha/beta-Hydrolases"/>
    <property type="match status" value="1"/>
</dbReference>
<evidence type="ECO:0000259" key="1">
    <source>
        <dbReference type="Pfam" id="PF12697"/>
    </source>
</evidence>
<dbReference type="InterPro" id="IPR029058">
    <property type="entry name" value="AB_hydrolase_fold"/>
</dbReference>
<gene>
    <name evidence="2" type="ORF">QN060_02745</name>
</gene>
<dbReference type="Proteomes" id="UP001228059">
    <property type="component" value="Chromosome"/>
</dbReference>
<dbReference type="EMBL" id="CP127225">
    <property type="protein sequence ID" value="WIX08497.1"/>
    <property type="molecule type" value="Genomic_DNA"/>
</dbReference>
<dbReference type="AlphaFoldDB" id="A0AAJ6GV23"/>
<keyword evidence="2" id="KW-0378">Hydrolase</keyword>
<organism evidence="2 3">
    <name type="scientific">Xanthomonas oryzae pv. leersiae</name>
    <dbReference type="NCBI Taxonomy" id="3112258"/>
    <lineage>
        <taxon>Bacteria</taxon>
        <taxon>Pseudomonadati</taxon>
        <taxon>Pseudomonadota</taxon>
        <taxon>Gammaproteobacteria</taxon>
        <taxon>Lysobacterales</taxon>
        <taxon>Lysobacteraceae</taxon>
        <taxon>Xanthomonas</taxon>
    </lineage>
</organism>
<accession>A0AAJ6GV23</accession>
<dbReference type="InterPro" id="IPR000073">
    <property type="entry name" value="AB_hydrolase_1"/>
</dbReference>